<evidence type="ECO:0000256" key="4">
    <source>
        <dbReference type="ARBA" id="ARBA00022679"/>
    </source>
</evidence>
<dbReference type="Gene3D" id="3.20.20.70">
    <property type="entry name" value="Aldolase class I"/>
    <property type="match status" value="1"/>
</dbReference>
<dbReference type="Gene3D" id="3.90.1170.20">
    <property type="entry name" value="Quinolinate phosphoribosyl transferase, N-terminal domain"/>
    <property type="match status" value="1"/>
</dbReference>
<dbReference type="NCBIfam" id="TIGR01334">
    <property type="entry name" value="modD"/>
    <property type="match status" value="1"/>
</dbReference>
<feature type="domain" description="Quinolinate phosphoribosyl transferase N-terminal" evidence="7">
    <location>
        <begin position="21"/>
        <end position="104"/>
    </location>
</feature>
<dbReference type="GO" id="GO:0004514">
    <property type="term" value="F:nicotinate-nucleotide diphosphorylase (carboxylating) activity"/>
    <property type="evidence" value="ECO:0007669"/>
    <property type="project" value="InterPro"/>
</dbReference>
<dbReference type="FunFam" id="3.20.20.70:FF:000030">
    <property type="entry name" value="Nicotinate-nucleotide pyrophosphorylase, carboxylating"/>
    <property type="match status" value="1"/>
</dbReference>
<dbReference type="InterPro" id="IPR013785">
    <property type="entry name" value="Aldolase_TIM"/>
</dbReference>
<sequence>MYGIPAGLIDTLLAEDAAFGDLTTRTLGIGSCPGRITFVARDDQVACGTEEAAALLRHLGAETVYILPSGSSAPAGTLLLAATGAAAALHMGWKSAQTLMEWASGIATETQAIVAAARTAHPDAVVACTRKMPPMTRVLAVRAVLAGGGVMHRINLSETILIFQEHMTFMGGKTEIGAAIRRMRSTAPERKIVVEVTDPVQAIEVAGHAPDVLQLEKFSPQQLRRVHDALSERGVCPVLAAAGGVNRSNAAAYVSEGARVIVTSAPYFAPPRDVQVTLDRA</sequence>
<dbReference type="Pfam" id="PF02749">
    <property type="entry name" value="QRPTase_N"/>
    <property type="match status" value="1"/>
</dbReference>
<dbReference type="Proteomes" id="UP000561066">
    <property type="component" value="Unassembled WGS sequence"/>
</dbReference>
<dbReference type="PIRSF" id="PIRSF006250">
    <property type="entry name" value="NadC_ModD"/>
    <property type="match status" value="1"/>
</dbReference>
<dbReference type="InterPro" id="IPR027277">
    <property type="entry name" value="NadC/ModD"/>
</dbReference>
<dbReference type="SUPFAM" id="SSF51690">
    <property type="entry name" value="Nicotinate/Quinolinate PRTase C-terminal domain-like"/>
    <property type="match status" value="1"/>
</dbReference>
<evidence type="ECO:0000256" key="1">
    <source>
        <dbReference type="ARBA" id="ARBA00009400"/>
    </source>
</evidence>
<reference evidence="8 9" key="1">
    <citation type="submission" date="2020-04" db="EMBL/GenBank/DDBJ databases">
        <title>Description of novel Gluconacetobacter.</title>
        <authorList>
            <person name="Sombolestani A."/>
        </authorList>
    </citation>
    <scope>NUCLEOTIDE SEQUENCE [LARGE SCALE GENOMIC DNA]</scope>
    <source>
        <strain evidence="8 9">LMG 21312</strain>
    </source>
</reference>
<keyword evidence="9" id="KW-1185">Reference proteome</keyword>
<evidence type="ECO:0000256" key="2">
    <source>
        <dbReference type="ARBA" id="ARBA00019205"/>
    </source>
</evidence>
<dbReference type="RefSeq" id="WP_182942589.1">
    <property type="nucleotide sequence ID" value="NZ_JABEQH010000007.1"/>
</dbReference>
<dbReference type="InterPro" id="IPR022412">
    <property type="entry name" value="Quinolinate_PRibosylTrfase_N"/>
</dbReference>
<dbReference type="Pfam" id="PF01729">
    <property type="entry name" value="QRPTase_C"/>
    <property type="match status" value="1"/>
</dbReference>
<proteinExistence type="inferred from homology"/>
<dbReference type="PANTHER" id="PTHR32179:SF4">
    <property type="entry name" value="PYROPHOSPHORYLASE MODD-RELATED"/>
    <property type="match status" value="1"/>
</dbReference>
<dbReference type="GO" id="GO:0005737">
    <property type="term" value="C:cytoplasm"/>
    <property type="evidence" value="ECO:0007669"/>
    <property type="project" value="TreeGrafter"/>
</dbReference>
<name>A0A7W4J6L0_9PROT</name>
<dbReference type="GO" id="GO:0034213">
    <property type="term" value="P:quinolinate catabolic process"/>
    <property type="evidence" value="ECO:0007669"/>
    <property type="project" value="TreeGrafter"/>
</dbReference>
<organism evidence="8 9">
    <name type="scientific">Gluconacetobacter johannae</name>
    <dbReference type="NCBI Taxonomy" id="112140"/>
    <lineage>
        <taxon>Bacteria</taxon>
        <taxon>Pseudomonadati</taxon>
        <taxon>Pseudomonadota</taxon>
        <taxon>Alphaproteobacteria</taxon>
        <taxon>Acetobacterales</taxon>
        <taxon>Acetobacteraceae</taxon>
        <taxon>Gluconacetobacter</taxon>
    </lineage>
</organism>
<feature type="domain" description="Quinolinate phosphoribosyl transferase C-terminal" evidence="6">
    <location>
        <begin position="106"/>
        <end position="275"/>
    </location>
</feature>
<dbReference type="CDD" id="cd01573">
    <property type="entry name" value="modD_like"/>
    <property type="match status" value="1"/>
</dbReference>
<comment type="similarity">
    <text evidence="1 5">Belongs to the NadC/ModD family.</text>
</comment>
<evidence type="ECO:0000259" key="6">
    <source>
        <dbReference type="Pfam" id="PF01729"/>
    </source>
</evidence>
<dbReference type="InterPro" id="IPR036068">
    <property type="entry name" value="Nicotinate_pribotase-like_C"/>
</dbReference>
<dbReference type="InterPro" id="IPR037128">
    <property type="entry name" value="Quinolinate_PRibosylTase_N_sf"/>
</dbReference>
<accession>A0A7W4J6L0</accession>
<dbReference type="EMBL" id="JABEQH010000007">
    <property type="protein sequence ID" value="MBB2175627.1"/>
    <property type="molecule type" value="Genomic_DNA"/>
</dbReference>
<dbReference type="InterPro" id="IPR006242">
    <property type="entry name" value="ModD"/>
</dbReference>
<dbReference type="PANTHER" id="PTHR32179">
    <property type="entry name" value="NICOTINATE-NUCLEOTIDE PYROPHOSPHORYLASE [CARBOXYLATING]"/>
    <property type="match status" value="1"/>
</dbReference>
<evidence type="ECO:0000259" key="7">
    <source>
        <dbReference type="Pfam" id="PF02749"/>
    </source>
</evidence>
<protein>
    <recommendedName>
        <fullName evidence="2">Putative pyrophosphorylase ModD</fullName>
    </recommendedName>
</protein>
<dbReference type="SUPFAM" id="SSF54675">
    <property type="entry name" value="Nicotinate/Quinolinate PRTase N-terminal domain-like"/>
    <property type="match status" value="1"/>
</dbReference>
<gene>
    <name evidence="8" type="primary">modD</name>
    <name evidence="8" type="ORF">HLH21_06735</name>
</gene>
<dbReference type="GO" id="GO:0009435">
    <property type="term" value="P:NAD+ biosynthetic process"/>
    <property type="evidence" value="ECO:0007669"/>
    <property type="project" value="InterPro"/>
</dbReference>
<evidence type="ECO:0000313" key="9">
    <source>
        <dbReference type="Proteomes" id="UP000561066"/>
    </source>
</evidence>
<evidence type="ECO:0000256" key="3">
    <source>
        <dbReference type="ARBA" id="ARBA00022676"/>
    </source>
</evidence>
<dbReference type="InterPro" id="IPR002638">
    <property type="entry name" value="Quinolinate_PRibosylTrfase_C"/>
</dbReference>
<dbReference type="AlphaFoldDB" id="A0A7W4J6L0"/>
<comment type="caution">
    <text evidence="8">The sequence shown here is derived from an EMBL/GenBank/DDBJ whole genome shotgun (WGS) entry which is preliminary data.</text>
</comment>
<evidence type="ECO:0000313" key="8">
    <source>
        <dbReference type="EMBL" id="MBB2175627.1"/>
    </source>
</evidence>
<keyword evidence="4 5" id="KW-0808">Transferase</keyword>
<keyword evidence="3 5" id="KW-0328">Glycosyltransferase</keyword>
<evidence type="ECO:0000256" key="5">
    <source>
        <dbReference type="PIRNR" id="PIRNR006250"/>
    </source>
</evidence>